<feature type="binding site" evidence="1">
    <location>
        <position position="748"/>
    </location>
    <ligand>
        <name>Zn(2+)</name>
        <dbReference type="ChEBI" id="CHEBI:29105"/>
    </ligand>
</feature>
<dbReference type="Pfam" id="PF03352">
    <property type="entry name" value="Adenine_glyco"/>
    <property type="match status" value="1"/>
</dbReference>
<evidence type="ECO:0000256" key="2">
    <source>
        <dbReference type="PROSITE-ProRule" id="PRU00489"/>
    </source>
</evidence>
<accession>A0A8J5SYQ4</accession>
<feature type="compositionally biased region" description="Basic residues" evidence="3">
    <location>
        <begin position="72"/>
        <end position="82"/>
    </location>
</feature>
<feature type="region of interest" description="Disordered" evidence="3">
    <location>
        <begin position="775"/>
        <end position="798"/>
    </location>
</feature>
<evidence type="ECO:0000313" key="4">
    <source>
        <dbReference type="EMBL" id="KAG8073882.1"/>
    </source>
</evidence>
<comment type="caution">
    <text evidence="4">The sequence shown here is derived from an EMBL/GenBank/DDBJ whole genome shotgun (WGS) entry which is preliminary data.</text>
</comment>
<dbReference type="InterPro" id="IPR005019">
    <property type="entry name" value="Adenine_glyco"/>
</dbReference>
<dbReference type="InterPro" id="IPR007757">
    <property type="entry name" value="MT-A70-like"/>
</dbReference>
<dbReference type="GO" id="GO:0046872">
    <property type="term" value="F:metal ion binding"/>
    <property type="evidence" value="ECO:0007669"/>
    <property type="project" value="UniProtKB-KW"/>
</dbReference>
<evidence type="ECO:0000256" key="3">
    <source>
        <dbReference type="SAM" id="MobiDB-lite"/>
    </source>
</evidence>
<keyword evidence="1" id="KW-0862">Zinc</keyword>
<organism evidence="4 5">
    <name type="scientific">Zizania palustris</name>
    <name type="common">Northern wild rice</name>
    <dbReference type="NCBI Taxonomy" id="103762"/>
    <lineage>
        <taxon>Eukaryota</taxon>
        <taxon>Viridiplantae</taxon>
        <taxon>Streptophyta</taxon>
        <taxon>Embryophyta</taxon>
        <taxon>Tracheophyta</taxon>
        <taxon>Spermatophyta</taxon>
        <taxon>Magnoliopsida</taxon>
        <taxon>Liliopsida</taxon>
        <taxon>Poales</taxon>
        <taxon>Poaceae</taxon>
        <taxon>BOP clade</taxon>
        <taxon>Oryzoideae</taxon>
        <taxon>Oryzeae</taxon>
        <taxon>Zizaniinae</taxon>
        <taxon>Zizania</taxon>
    </lineage>
</organism>
<dbReference type="Pfam" id="PF05063">
    <property type="entry name" value="MT-A70"/>
    <property type="match status" value="1"/>
</dbReference>
<dbReference type="GO" id="GO:0008725">
    <property type="term" value="F:DNA-3-methyladenine glycosylase activity"/>
    <property type="evidence" value="ECO:0007669"/>
    <property type="project" value="InterPro"/>
</dbReference>
<dbReference type="OrthoDB" id="61116at2759"/>
<evidence type="ECO:0000313" key="5">
    <source>
        <dbReference type="Proteomes" id="UP000729402"/>
    </source>
</evidence>
<reference evidence="4" key="2">
    <citation type="submission" date="2021-02" db="EMBL/GenBank/DDBJ databases">
        <authorList>
            <person name="Kimball J.A."/>
            <person name="Haas M.W."/>
            <person name="Macchietto M."/>
            <person name="Kono T."/>
            <person name="Duquette J."/>
            <person name="Shao M."/>
        </authorList>
    </citation>
    <scope>NUCLEOTIDE SEQUENCE</scope>
    <source>
        <tissue evidence="4">Fresh leaf tissue</tissue>
    </source>
</reference>
<comment type="similarity">
    <text evidence="2">Belongs to the MT-A70-like family.</text>
</comment>
<dbReference type="Proteomes" id="UP000729402">
    <property type="component" value="Unassembled WGS sequence"/>
</dbReference>
<gene>
    <name evidence="4" type="ORF">GUJ93_ZPchr0006g44494</name>
</gene>
<evidence type="ECO:0000256" key="1">
    <source>
        <dbReference type="PIRSR" id="PIRSR605019-1"/>
    </source>
</evidence>
<sequence length="798" mass="90767">MTGNSDELRSFEDTGIYRLSSSGAAFLDPVRILNASYRRFRLVPSAYYSRSFGPAGHGGEAETGRTGASPERRKRKRKRQPKHRELNEVERIAEARHQEARPLLLSAHESLLNDKDLLEFVSRINKEDVCVLDVESNLENNFVELGSSWRAPFCEMILIQKSSGEDEQGICHRTSTSLFNSIFSVKENDDAEGEFQGRHYILPRRSCFLMTDLKDVRGLIPENCNQGYNLIVVDPPWENGCVRQKVVHLLYLPVQELAHSAGALLVLWITNREKMWKFVEEELFPSWGIKDHTVFYWLKVKPDCSLIGDLDLFHHRPYECLLAGYVNLNKEDAQGSKFKFLKERQVIISVPGANSRKPPLQKLLSEYIPVYNLCSEYHCSIFQSSLVTELHGVKTEEQTTIINLLHVEVDEETKERRENILQGRDNIPTSIHEGVIVVFQKGHGQSAQHLTTYWYWSACDCFRENDKDWMYSVAAKLLVHVEHFVNRLAGLRLRPESPAISPELFRVRTSLATASSKVVTAKGKVARVKVPAELKRRKSGKGECDGIVSSVRRRIPPPSPVGPELGKTRCSWITANSEPLYVAFHDEEWGVPVHDDQKLFELLTLSQALAELAWPTILNKREEFREMFDGFNYASVSEFTDKKIKLLAKSKGNMLLSEQKIRAVVTNAKKVHKVIEDFGSLSNYCWSFVSHKPVKSSFRYARQVPIKTPRSEAISKDLMRRGFQCVGPTTIYSFMQVTGIVDDHLSSCFRSQACRNHRVISVKNVAADPGLIERRLSSSSSSEDSETHKDGCMTSAHY</sequence>
<dbReference type="PROSITE" id="PS51143">
    <property type="entry name" value="MT_A70"/>
    <property type="match status" value="1"/>
</dbReference>
<reference evidence="4" key="1">
    <citation type="journal article" date="2021" name="bioRxiv">
        <title>Whole Genome Assembly and Annotation of Northern Wild Rice, Zizania palustris L., Supports a Whole Genome Duplication in the Zizania Genus.</title>
        <authorList>
            <person name="Haas M."/>
            <person name="Kono T."/>
            <person name="Macchietto M."/>
            <person name="Millas R."/>
            <person name="McGilp L."/>
            <person name="Shao M."/>
            <person name="Duquette J."/>
            <person name="Hirsch C.N."/>
            <person name="Kimball J."/>
        </authorList>
    </citation>
    <scope>NUCLEOTIDE SEQUENCE</scope>
    <source>
        <tissue evidence="4">Fresh leaf tissue</tissue>
    </source>
</reference>
<feature type="binding site" evidence="1">
    <location>
        <position position="570"/>
    </location>
    <ligand>
        <name>Zn(2+)</name>
        <dbReference type="ChEBI" id="CHEBI:29105"/>
    </ligand>
</feature>
<dbReference type="PANTHER" id="PTHR31116:SF25">
    <property type="entry name" value="DNA GLYCOSYLASE SUPERFAMILY PROTEIN"/>
    <property type="match status" value="1"/>
</dbReference>
<dbReference type="PANTHER" id="PTHR31116">
    <property type="entry name" value="OS04G0501200 PROTEIN"/>
    <property type="match status" value="1"/>
</dbReference>
<protein>
    <submittedName>
        <fullName evidence="4">Uncharacterized protein</fullName>
    </submittedName>
</protein>
<keyword evidence="1" id="KW-0479">Metal-binding</keyword>
<dbReference type="EMBL" id="JAAALK010000283">
    <property type="protein sequence ID" value="KAG8073882.1"/>
    <property type="molecule type" value="Genomic_DNA"/>
</dbReference>
<feature type="binding site" evidence="1">
    <location>
        <position position="585"/>
    </location>
    <ligand>
        <name>Zn(2+)</name>
        <dbReference type="ChEBI" id="CHEBI:29105"/>
    </ligand>
</feature>
<proteinExistence type="inferred from homology"/>
<dbReference type="GO" id="GO:0006284">
    <property type="term" value="P:base-excision repair"/>
    <property type="evidence" value="ECO:0007669"/>
    <property type="project" value="InterPro"/>
</dbReference>
<keyword evidence="5" id="KW-1185">Reference proteome</keyword>
<feature type="binding site" evidence="1">
    <location>
        <position position="744"/>
    </location>
    <ligand>
        <name>Zn(2+)</name>
        <dbReference type="ChEBI" id="CHEBI:29105"/>
    </ligand>
</feature>
<name>A0A8J5SYQ4_ZIZPA</name>
<feature type="region of interest" description="Disordered" evidence="3">
    <location>
        <begin position="53"/>
        <end position="86"/>
    </location>
</feature>
<dbReference type="AlphaFoldDB" id="A0A8J5SYQ4"/>